<evidence type="ECO:0000313" key="1">
    <source>
        <dbReference type="EMBL" id="NEU73133.1"/>
    </source>
</evidence>
<keyword evidence="2" id="KW-1185">Reference proteome</keyword>
<sequence length="136" mass="15691">MDSPFFYRQIASQSLVSASGTTFSQSSSTQRTYLILLMSLRNQQSMCDRDYGVGGKNLFSSLRRYGVAARCVRLTTLRQASSKFVFQSCYLKVFSDFSLYIHQFWLVRQNNADIICFHPSDLAVQFEKILQVINWI</sequence>
<comment type="caution">
    <text evidence="1">The sequence shown here is derived from an EMBL/GenBank/DDBJ whole genome shotgun (WGS) entry which is preliminary data.</text>
</comment>
<reference evidence="1 2" key="1">
    <citation type="journal article" date="2015" name="Genome Announc.">
        <title>Draft Genome Sequence of Cyanobacterium Hassallia byssoidea Strain VB512170, Isolated from Monuments in India.</title>
        <authorList>
            <person name="Singh D."/>
            <person name="Chandrababunaidu M.M."/>
            <person name="Panda A."/>
            <person name="Sen D."/>
            <person name="Bhattacharyya S."/>
            <person name="Adhikary S.P."/>
            <person name="Tripathy S."/>
        </authorList>
    </citation>
    <scope>NUCLEOTIDE SEQUENCE [LARGE SCALE GENOMIC DNA]</scope>
    <source>
        <strain evidence="1 2">VB512170</strain>
    </source>
</reference>
<name>A0A846H7P7_9CYAN</name>
<gene>
    <name evidence="1" type="ORF">PI95_011310</name>
</gene>
<organism evidence="1 2">
    <name type="scientific">Hassallia byssoidea VB512170</name>
    <dbReference type="NCBI Taxonomy" id="1304833"/>
    <lineage>
        <taxon>Bacteria</taxon>
        <taxon>Bacillati</taxon>
        <taxon>Cyanobacteriota</taxon>
        <taxon>Cyanophyceae</taxon>
        <taxon>Nostocales</taxon>
        <taxon>Tolypothrichaceae</taxon>
        <taxon>Hassallia</taxon>
    </lineage>
</organism>
<dbReference type="EMBL" id="JTCM02000019">
    <property type="protein sequence ID" value="NEU73133.1"/>
    <property type="molecule type" value="Genomic_DNA"/>
</dbReference>
<dbReference type="AlphaFoldDB" id="A0A846H7P7"/>
<evidence type="ECO:0000313" key="2">
    <source>
        <dbReference type="Proteomes" id="UP000031549"/>
    </source>
</evidence>
<dbReference type="Proteomes" id="UP000031549">
    <property type="component" value="Unassembled WGS sequence"/>
</dbReference>
<proteinExistence type="predicted"/>
<dbReference type="RefSeq" id="WP_163518803.1">
    <property type="nucleotide sequence ID" value="NZ_JTCM02000019.1"/>
</dbReference>
<accession>A0A846H7P7</accession>
<protein>
    <submittedName>
        <fullName evidence="1">Uncharacterized protein</fullName>
    </submittedName>
</protein>